<protein>
    <submittedName>
        <fullName evidence="4">SH2 domain-containing protein</fullName>
    </submittedName>
</protein>
<feature type="region of interest" description="Disordered" evidence="1">
    <location>
        <begin position="1"/>
        <end position="46"/>
    </location>
</feature>
<reference evidence="4" key="1">
    <citation type="submission" date="2017-02" db="UniProtKB">
        <authorList>
            <consortium name="WormBaseParasite"/>
        </authorList>
    </citation>
    <scope>IDENTIFICATION</scope>
</reference>
<feature type="region of interest" description="Disordered" evidence="1">
    <location>
        <begin position="291"/>
        <end position="318"/>
    </location>
</feature>
<dbReference type="AlphaFoldDB" id="A0A0R3VST9"/>
<gene>
    <name evidence="2" type="ORF">TASK_LOCUS253</name>
</gene>
<feature type="compositionally biased region" description="Polar residues" evidence="1">
    <location>
        <begin position="590"/>
        <end position="612"/>
    </location>
</feature>
<evidence type="ECO:0000313" key="4">
    <source>
        <dbReference type="WBParaSite" id="TASK_0000025201-mRNA-1"/>
    </source>
</evidence>
<evidence type="ECO:0000313" key="3">
    <source>
        <dbReference type="Proteomes" id="UP000282613"/>
    </source>
</evidence>
<sequence>MIFRVRDPTANNTSICAQSTSQEPTNNRRSPTSEASEGEIESIGTAQVGPVRAIGRKRYENLQPQLSYIETTEDPFEEIVIRAETYFPSLTNIVRDQSSSYIVEQTNHETLPPPTSVQHPIPQSRQRVPSNNSAVRQNPFNTSISKSKRRGEEELDRRIMMYSRANRNPYTYYVHNSHKGSHQPSSPAHQVMHHDSYYAQQPLTNDFQPPCTSESDVDERTTYDYRDFQAARQKFEQHGSLSQTVVPTPRRHFQCLNVRPQYSVIGTVTSSRPSESGLSVDGVGRIRQINAPTTSHSPSFQTPLNRQPSLSQESGAVARRESHNSFSRVCVCSPGSGCGVLPHTPIHRDQGSQREAIKKYLVSEEVGPGGVKSVFSFPDGMEPSDLTLLRAAISANQPKDAFIPEENDDLEEQLNRQLEKTCVDSRSLQPVSNQASQRSQLQTSMPIQHIQSVSHASGANMLRGSGGGDLMHMVLQHHHQQRSNNPKMGDRDTQEAIAKSRSGNHPLDTLMYNGISNDFVGPNSPVQLPTTPGYPICHRHQCQPQLNTATAATTNSSNSWHIPPVNQHQGMQGNYQHHTMYNSLRFDPVSTGSSRSQTQPTHFTIDSQSIMG</sequence>
<accession>A0A0R3VST9</accession>
<organism evidence="4">
    <name type="scientific">Taenia asiatica</name>
    <name type="common">Asian tapeworm</name>
    <dbReference type="NCBI Taxonomy" id="60517"/>
    <lineage>
        <taxon>Eukaryota</taxon>
        <taxon>Metazoa</taxon>
        <taxon>Spiralia</taxon>
        <taxon>Lophotrochozoa</taxon>
        <taxon>Platyhelminthes</taxon>
        <taxon>Cestoda</taxon>
        <taxon>Eucestoda</taxon>
        <taxon>Cyclophyllidea</taxon>
        <taxon>Taeniidae</taxon>
        <taxon>Taenia</taxon>
    </lineage>
</organism>
<name>A0A0R3VST9_TAEAS</name>
<feature type="compositionally biased region" description="Polar residues" evidence="1">
    <location>
        <begin position="9"/>
        <end position="32"/>
    </location>
</feature>
<dbReference type="EMBL" id="UYRS01000027">
    <property type="protein sequence ID" value="VDK20532.1"/>
    <property type="molecule type" value="Genomic_DNA"/>
</dbReference>
<dbReference type="WBParaSite" id="TASK_0000025201-mRNA-1">
    <property type="protein sequence ID" value="TASK_0000025201-mRNA-1"/>
    <property type="gene ID" value="TASK_0000025201"/>
</dbReference>
<reference evidence="2 3" key="2">
    <citation type="submission" date="2018-11" db="EMBL/GenBank/DDBJ databases">
        <authorList>
            <consortium name="Pathogen Informatics"/>
        </authorList>
    </citation>
    <scope>NUCLEOTIDE SEQUENCE [LARGE SCALE GENOMIC DNA]</scope>
</reference>
<feature type="region of interest" description="Disordered" evidence="1">
    <location>
        <begin position="589"/>
        <end position="612"/>
    </location>
</feature>
<feature type="region of interest" description="Disordered" evidence="1">
    <location>
        <begin position="423"/>
        <end position="443"/>
    </location>
</feature>
<proteinExistence type="predicted"/>
<evidence type="ECO:0000256" key="1">
    <source>
        <dbReference type="SAM" id="MobiDB-lite"/>
    </source>
</evidence>
<feature type="compositionally biased region" description="Polar residues" evidence="1">
    <location>
        <begin position="424"/>
        <end position="443"/>
    </location>
</feature>
<feature type="region of interest" description="Disordered" evidence="1">
    <location>
        <begin position="110"/>
        <end position="155"/>
    </location>
</feature>
<feature type="compositionally biased region" description="Polar residues" evidence="1">
    <location>
        <begin position="291"/>
        <end position="314"/>
    </location>
</feature>
<evidence type="ECO:0000313" key="2">
    <source>
        <dbReference type="EMBL" id="VDK20532.1"/>
    </source>
</evidence>
<feature type="compositionally biased region" description="Polar residues" evidence="1">
    <location>
        <begin position="116"/>
        <end position="145"/>
    </location>
</feature>
<dbReference type="OrthoDB" id="6239854at2759"/>
<keyword evidence="3" id="KW-1185">Reference proteome</keyword>
<dbReference type="Proteomes" id="UP000282613">
    <property type="component" value="Unassembled WGS sequence"/>
</dbReference>